<dbReference type="InterPro" id="IPR013783">
    <property type="entry name" value="Ig-like_fold"/>
</dbReference>
<dbReference type="SMART" id="SM00409">
    <property type="entry name" value="IG"/>
    <property type="match status" value="3"/>
</dbReference>
<comment type="caution">
    <text evidence="4">The sequence shown here is derived from an EMBL/GenBank/DDBJ whole genome shotgun (WGS) entry which is preliminary data.</text>
</comment>
<dbReference type="InterPro" id="IPR007110">
    <property type="entry name" value="Ig-like_dom"/>
</dbReference>
<sequence length="582" mass="63686">MNSDLKKDKYVKIACVCVPVVQQGRVRQQVVGQKVLKLTCSSSCSGKCYYRWYRGSQQKTENYLGCSFSTTVWIDSTSSSNKDEYSCSVHNYVNVPPSDCKLGEKQWGVTYTPDSVCALEGSSVDLSCSYKHPGGLTVTESFWLINEQRVDLREDDQYKGRVQYNQTENQNQLYHTVRITDLRVSDAQTYKFRFITDDPGGKYIGSSGVSLSVTGSLKIEVSDTQGGGKLLICSSTCTLTNPTYIWYRNEQPVSEQNGAVLYLRDRTVDAGSYSCAVKEHEEIRSAAVYSPKDTRAVVLPSGERAEGDSVTLTCSSDADPPVLTFNWFKQRPAADESLGTGQNYSITNISSQHSGLYYCTALNQLGQHSSAPARLDVFYPPRPPSLSEFNGFNGSITLVCVSDSNPASSYTWFRKTGSSSEPFRNGSNLTLAAGTAGVFYCLAENRYGSSNSSELLFTSVYNTAAIYAASGVIIVLLLIFIAGILWMRKRSAQSRSRSEGNTGEPLSAPVYETVSDLAMTSGPTGAAPSDDQDEVQYSTVQFKNPRTKKVPLSSTANQKNAVNAEEEVLYSTVVKANTGAPR</sequence>
<dbReference type="AlphaFoldDB" id="A0A8T2LLK6"/>
<protein>
    <submittedName>
        <fullName evidence="4">Hemicentin-1-like</fullName>
    </submittedName>
</protein>
<dbReference type="InterPro" id="IPR003599">
    <property type="entry name" value="Ig_sub"/>
</dbReference>
<feature type="compositionally biased region" description="Polar residues" evidence="1">
    <location>
        <begin position="535"/>
        <end position="544"/>
    </location>
</feature>
<keyword evidence="2" id="KW-0472">Membrane</keyword>
<dbReference type="Proteomes" id="UP000752171">
    <property type="component" value="Unassembled WGS sequence"/>
</dbReference>
<dbReference type="OrthoDB" id="9448246at2759"/>
<feature type="domain" description="Ig-like" evidence="3">
    <location>
        <begin position="384"/>
        <end position="458"/>
    </location>
</feature>
<evidence type="ECO:0000256" key="2">
    <source>
        <dbReference type="SAM" id="Phobius"/>
    </source>
</evidence>
<dbReference type="PANTHER" id="PTHR46013:SF4">
    <property type="entry name" value="B-CELL RECEPTOR CD22-RELATED"/>
    <property type="match status" value="1"/>
</dbReference>
<gene>
    <name evidence="4" type="primary">CD22</name>
    <name evidence="4" type="ORF">AMEX_G14745</name>
</gene>
<feature type="transmembrane region" description="Helical" evidence="2">
    <location>
        <begin position="464"/>
        <end position="487"/>
    </location>
</feature>
<dbReference type="SMART" id="SM00408">
    <property type="entry name" value="IGc2"/>
    <property type="match status" value="3"/>
</dbReference>
<evidence type="ECO:0000313" key="4">
    <source>
        <dbReference type="EMBL" id="KAG9271774.1"/>
    </source>
</evidence>
<name>A0A8T2LLK6_ASTMX</name>
<keyword evidence="2" id="KW-1133">Transmembrane helix</keyword>
<feature type="domain" description="Ig-like" evidence="3">
    <location>
        <begin position="19"/>
        <end position="91"/>
    </location>
</feature>
<keyword evidence="2" id="KW-0812">Transmembrane</keyword>
<feature type="region of interest" description="Disordered" evidence="1">
    <location>
        <begin position="519"/>
        <end position="558"/>
    </location>
</feature>
<evidence type="ECO:0000313" key="5">
    <source>
        <dbReference type="Proteomes" id="UP000752171"/>
    </source>
</evidence>
<dbReference type="SUPFAM" id="SSF48726">
    <property type="entry name" value="Immunoglobulin"/>
    <property type="match status" value="5"/>
</dbReference>
<proteinExistence type="predicted"/>
<dbReference type="EMBL" id="JAICCE010000011">
    <property type="protein sequence ID" value="KAG9271774.1"/>
    <property type="molecule type" value="Genomic_DNA"/>
</dbReference>
<dbReference type="InterPro" id="IPR003598">
    <property type="entry name" value="Ig_sub2"/>
</dbReference>
<feature type="domain" description="Ig-like" evidence="3">
    <location>
        <begin position="291"/>
        <end position="376"/>
    </location>
</feature>
<dbReference type="PANTHER" id="PTHR46013">
    <property type="entry name" value="VASCULAR CELL ADHESION MOLECULE 1"/>
    <property type="match status" value="1"/>
</dbReference>
<dbReference type="PROSITE" id="PS50835">
    <property type="entry name" value="IG_LIKE"/>
    <property type="match status" value="4"/>
</dbReference>
<dbReference type="Pfam" id="PF13895">
    <property type="entry name" value="Ig_2"/>
    <property type="match status" value="1"/>
</dbReference>
<feature type="domain" description="Ig-like" evidence="3">
    <location>
        <begin position="231"/>
        <end position="290"/>
    </location>
</feature>
<dbReference type="Gene3D" id="2.60.40.10">
    <property type="entry name" value="Immunoglobulins"/>
    <property type="match status" value="4"/>
</dbReference>
<organism evidence="4 5">
    <name type="scientific">Astyanax mexicanus</name>
    <name type="common">Blind cave fish</name>
    <name type="synonym">Astyanax fasciatus mexicanus</name>
    <dbReference type="NCBI Taxonomy" id="7994"/>
    <lineage>
        <taxon>Eukaryota</taxon>
        <taxon>Metazoa</taxon>
        <taxon>Chordata</taxon>
        <taxon>Craniata</taxon>
        <taxon>Vertebrata</taxon>
        <taxon>Euteleostomi</taxon>
        <taxon>Actinopterygii</taxon>
        <taxon>Neopterygii</taxon>
        <taxon>Teleostei</taxon>
        <taxon>Ostariophysi</taxon>
        <taxon>Characiformes</taxon>
        <taxon>Characoidei</taxon>
        <taxon>Acestrorhamphidae</taxon>
        <taxon>Acestrorhamphinae</taxon>
        <taxon>Astyanax</taxon>
    </lineage>
</organism>
<accession>A0A8T2LLK6</accession>
<reference evidence="4 5" key="1">
    <citation type="submission" date="2021-07" db="EMBL/GenBank/DDBJ databases">
        <authorList>
            <person name="Imarazene B."/>
            <person name="Zahm M."/>
            <person name="Klopp C."/>
            <person name="Cabau C."/>
            <person name="Beille S."/>
            <person name="Jouanno E."/>
            <person name="Castinel A."/>
            <person name="Lluch J."/>
            <person name="Gil L."/>
            <person name="Kuchtly C."/>
            <person name="Lopez Roques C."/>
            <person name="Donnadieu C."/>
            <person name="Parrinello H."/>
            <person name="Journot L."/>
            <person name="Du K."/>
            <person name="Schartl M."/>
            <person name="Retaux S."/>
            <person name="Guiguen Y."/>
        </authorList>
    </citation>
    <scope>NUCLEOTIDE SEQUENCE [LARGE SCALE GENOMIC DNA]</scope>
    <source>
        <strain evidence="4">Pach_M1</strain>
        <tissue evidence="4">Testis</tissue>
    </source>
</reference>
<evidence type="ECO:0000256" key="1">
    <source>
        <dbReference type="SAM" id="MobiDB-lite"/>
    </source>
</evidence>
<dbReference type="InterPro" id="IPR036179">
    <property type="entry name" value="Ig-like_dom_sf"/>
</dbReference>
<evidence type="ECO:0000259" key="3">
    <source>
        <dbReference type="PROSITE" id="PS50835"/>
    </source>
</evidence>